<dbReference type="Gene3D" id="3.20.20.140">
    <property type="entry name" value="Metal-dependent hydrolases"/>
    <property type="match status" value="1"/>
</dbReference>
<dbReference type="GO" id="GO:0016831">
    <property type="term" value="F:carboxy-lyase activity"/>
    <property type="evidence" value="ECO:0007669"/>
    <property type="project" value="InterPro"/>
</dbReference>
<evidence type="ECO:0000313" key="4">
    <source>
        <dbReference type="Proteomes" id="UP000246018"/>
    </source>
</evidence>
<dbReference type="InterPro" id="IPR006680">
    <property type="entry name" value="Amidohydro-rel"/>
</dbReference>
<evidence type="ECO:0000256" key="1">
    <source>
        <dbReference type="ARBA" id="ARBA00023239"/>
    </source>
</evidence>
<feature type="domain" description="Amidohydrolase-related" evidence="2">
    <location>
        <begin position="25"/>
        <end position="224"/>
    </location>
</feature>
<dbReference type="GO" id="GO:0016787">
    <property type="term" value="F:hydrolase activity"/>
    <property type="evidence" value="ECO:0007669"/>
    <property type="project" value="InterPro"/>
</dbReference>
<protein>
    <recommendedName>
        <fullName evidence="2">Amidohydrolase-related domain-containing protein</fullName>
    </recommendedName>
</protein>
<dbReference type="Pfam" id="PF04909">
    <property type="entry name" value="Amidohydro_2"/>
    <property type="match status" value="1"/>
</dbReference>
<dbReference type="AlphaFoldDB" id="A0A2T8F879"/>
<dbReference type="EMBL" id="QDGZ01000006">
    <property type="protein sequence ID" value="PVG81903.1"/>
    <property type="molecule type" value="Genomic_DNA"/>
</dbReference>
<evidence type="ECO:0000313" key="3">
    <source>
        <dbReference type="EMBL" id="PVG81903.1"/>
    </source>
</evidence>
<dbReference type="PANTHER" id="PTHR21240">
    <property type="entry name" value="2-AMINO-3-CARBOXYLMUCONATE-6-SEMIALDEHYDE DECARBOXYLASE"/>
    <property type="match status" value="1"/>
</dbReference>
<proteinExistence type="predicted"/>
<comment type="caution">
    <text evidence="3">The sequence shown here is derived from an EMBL/GenBank/DDBJ whole genome shotgun (WGS) entry which is preliminary data.</text>
</comment>
<dbReference type="GO" id="GO:0019748">
    <property type="term" value="P:secondary metabolic process"/>
    <property type="evidence" value="ECO:0007669"/>
    <property type="project" value="TreeGrafter"/>
</dbReference>
<organism evidence="3 4">
    <name type="scientific">Nocardioides gansuensis</name>
    <dbReference type="NCBI Taxonomy" id="2138300"/>
    <lineage>
        <taxon>Bacteria</taxon>
        <taxon>Bacillati</taxon>
        <taxon>Actinomycetota</taxon>
        <taxon>Actinomycetes</taxon>
        <taxon>Propionibacteriales</taxon>
        <taxon>Nocardioidaceae</taxon>
        <taxon>Nocardioides</taxon>
    </lineage>
</organism>
<evidence type="ECO:0000259" key="2">
    <source>
        <dbReference type="Pfam" id="PF04909"/>
    </source>
</evidence>
<keyword evidence="1" id="KW-0456">Lyase</keyword>
<name>A0A2T8F879_9ACTN</name>
<dbReference type="RefSeq" id="WP_165821173.1">
    <property type="nucleotide sequence ID" value="NZ_QDGZ01000006.1"/>
</dbReference>
<dbReference type="SUPFAM" id="SSF51556">
    <property type="entry name" value="Metallo-dependent hydrolases"/>
    <property type="match status" value="1"/>
</dbReference>
<dbReference type="InterPro" id="IPR032466">
    <property type="entry name" value="Metal_Hydrolase"/>
</dbReference>
<gene>
    <name evidence="3" type="ORF">DDE18_14420</name>
</gene>
<accession>A0A2T8F879</accession>
<dbReference type="PANTHER" id="PTHR21240:SF28">
    <property type="entry name" value="ISO-OROTATE DECARBOXYLASE (EUROFUNG)"/>
    <property type="match status" value="1"/>
</dbReference>
<dbReference type="Proteomes" id="UP000246018">
    <property type="component" value="Unassembled WGS sequence"/>
</dbReference>
<sequence>MYADHLLLPWLHCLLGELPDVRVYDAHTHVGEHDPSSFTARVDELLESLDAVPAKAAVFPLAEPDGYRAANLACAEAAARSDGRLVAFVRLTPAEVGQGLLEEGLAAGARGIKLHLTSDEFDLDDSRLEAVYEVADQRRLPVVVHAGPEGESIGGTALEICSRWPGLRLVLAHCALSDLGTLWRRVAEAPNLFFDTAWWAPAHLLALFRLVPPGRILNASDLPYGTPVSRTMATARCAYQAGLDRTQLVSVLGGQFARLVDGADALDLGPPPSGERRVPGPVLEILSSTLLTAQEAMQRGLEPGVPLDVARHACRVPDDDPDAPVVASVRRLLDLYEEHHEGLPRRNQFTPGRDLFAAAAVVARTPAAPLP</sequence>
<reference evidence="3 4" key="1">
    <citation type="submission" date="2018-04" db="EMBL/GenBank/DDBJ databases">
        <title>Genome of Nocardioides gansuensis WSJ-1.</title>
        <authorList>
            <person name="Wu S."/>
            <person name="Wang G."/>
        </authorList>
    </citation>
    <scope>NUCLEOTIDE SEQUENCE [LARGE SCALE GENOMIC DNA]</scope>
    <source>
        <strain evidence="3 4">WSJ-1</strain>
    </source>
</reference>
<dbReference type="GO" id="GO:0005737">
    <property type="term" value="C:cytoplasm"/>
    <property type="evidence" value="ECO:0007669"/>
    <property type="project" value="TreeGrafter"/>
</dbReference>
<dbReference type="InterPro" id="IPR032465">
    <property type="entry name" value="ACMSD"/>
</dbReference>
<keyword evidence="4" id="KW-1185">Reference proteome</keyword>